<organism evidence="12 13">
    <name type="scientific">Maudiozyma barnettii</name>
    <dbReference type="NCBI Taxonomy" id="61262"/>
    <lineage>
        <taxon>Eukaryota</taxon>
        <taxon>Fungi</taxon>
        <taxon>Dikarya</taxon>
        <taxon>Ascomycota</taxon>
        <taxon>Saccharomycotina</taxon>
        <taxon>Saccharomycetes</taxon>
        <taxon>Saccharomycetales</taxon>
        <taxon>Saccharomycetaceae</taxon>
        <taxon>Maudiozyma</taxon>
    </lineage>
</organism>
<feature type="binding site" evidence="9">
    <location>
        <position position="163"/>
    </location>
    <ligand>
        <name>Cu cation</name>
        <dbReference type="ChEBI" id="CHEBI:23378"/>
    </ligand>
</feature>
<dbReference type="SUPFAM" id="SSF52833">
    <property type="entry name" value="Thioredoxin-like"/>
    <property type="match status" value="1"/>
</dbReference>
<evidence type="ECO:0000256" key="5">
    <source>
        <dbReference type="ARBA" id="ARBA00023008"/>
    </source>
</evidence>
<evidence type="ECO:0000313" key="12">
    <source>
        <dbReference type="EMBL" id="CAB4255271.1"/>
    </source>
</evidence>
<dbReference type="GO" id="GO:0006878">
    <property type="term" value="P:intracellular copper ion homeostasis"/>
    <property type="evidence" value="ECO:0007669"/>
    <property type="project" value="UniProtKB-UniRule"/>
</dbReference>
<comment type="subcellular location">
    <subcellularLocation>
        <location evidence="1 8">Mitochondrion inner membrane</location>
    </subcellularLocation>
</comment>
<dbReference type="PANTHER" id="PTHR12151">
    <property type="entry name" value="ELECTRON TRANSPORT PROTIN SCO1/SENC FAMILY MEMBER"/>
    <property type="match status" value="1"/>
</dbReference>
<dbReference type="InterPro" id="IPR003782">
    <property type="entry name" value="SCO1/SenC"/>
</dbReference>
<name>A0A8H2VGX3_9SACH</name>
<dbReference type="EMBL" id="CAEFZW010000006">
    <property type="protein sequence ID" value="CAB4255271.1"/>
    <property type="molecule type" value="Genomic_DNA"/>
</dbReference>
<dbReference type="InterPro" id="IPR017276">
    <property type="entry name" value="Synth_of_cyt-c-oxidase_Sco1/2"/>
</dbReference>
<evidence type="ECO:0000313" key="13">
    <source>
        <dbReference type="Proteomes" id="UP000644660"/>
    </source>
</evidence>
<sequence>MLKFGKLHSNVVRNVLATTRFNSTRLLMRSKMVTPSFQNMRTLHNASILYQKSHLSRQPIGGSESQANSSRRSRRFENVEFNAPLSIAFFLVVGGLSYYIFERQKKKMDAEQDKESRKGYGTPQIGGHPFQLIDQDGQAFTDKNMLGKFSIVYFGFSHCPDICPDELDKLGCWLDELQKDRIELQPVFVTCDPARDSPEVLKEYLKDFHSSIIGITGTYDQIKQMCKQYRVYFSTPENVKPGQEYLVDHSIFFYLMDPEGKFITILGRNLDEISGAEKIRESLWEYKRTHKK</sequence>
<evidence type="ECO:0000256" key="10">
    <source>
        <dbReference type="PIRSR" id="PIRSR603782-2"/>
    </source>
</evidence>
<dbReference type="OrthoDB" id="270009at2759"/>
<proteinExistence type="inferred from homology"/>
<gene>
    <name evidence="12" type="ORF">KABA2_06S01672</name>
</gene>
<dbReference type="GO" id="GO:0005743">
    <property type="term" value="C:mitochondrial inner membrane"/>
    <property type="evidence" value="ECO:0007669"/>
    <property type="project" value="UniProtKB-SubCell"/>
</dbReference>
<evidence type="ECO:0000256" key="7">
    <source>
        <dbReference type="ARBA" id="ARBA00023136"/>
    </source>
</evidence>
<accession>A0A8H2VGX3</accession>
<evidence type="ECO:0000256" key="8">
    <source>
        <dbReference type="PIRNR" id="PIRNR037736"/>
    </source>
</evidence>
<dbReference type="GO" id="GO:0005507">
    <property type="term" value="F:copper ion binding"/>
    <property type="evidence" value="ECO:0007669"/>
    <property type="project" value="InterPro"/>
</dbReference>
<feature type="transmembrane region" description="Helical" evidence="11">
    <location>
        <begin position="81"/>
        <end position="101"/>
    </location>
</feature>
<dbReference type="PIRSF" id="PIRSF037736">
    <property type="entry name" value="SCO1"/>
    <property type="match status" value="1"/>
</dbReference>
<dbReference type="CDD" id="cd02968">
    <property type="entry name" value="SCO"/>
    <property type="match status" value="1"/>
</dbReference>
<reference evidence="12 13" key="1">
    <citation type="submission" date="2020-05" db="EMBL/GenBank/DDBJ databases">
        <authorList>
            <person name="Casaregola S."/>
            <person name="Devillers H."/>
            <person name="Grondin C."/>
        </authorList>
    </citation>
    <scope>NUCLEOTIDE SEQUENCE [LARGE SCALE GENOMIC DNA]</scope>
    <source>
        <strain evidence="12 13">CLIB 1767</strain>
    </source>
</reference>
<dbReference type="GO" id="GO:0045454">
    <property type="term" value="P:cell redox homeostasis"/>
    <property type="evidence" value="ECO:0007669"/>
    <property type="project" value="UniProtKB-ARBA"/>
</dbReference>
<dbReference type="GeneID" id="64858312"/>
<feature type="binding site" evidence="9">
    <location>
        <position position="249"/>
    </location>
    <ligand>
        <name>Cu cation</name>
        <dbReference type="ChEBI" id="CHEBI:23378"/>
    </ligand>
</feature>
<dbReference type="Gene3D" id="3.40.30.10">
    <property type="entry name" value="Glutaredoxin"/>
    <property type="match status" value="1"/>
</dbReference>
<dbReference type="RefSeq" id="XP_041407115.1">
    <property type="nucleotide sequence ID" value="XM_041551181.1"/>
</dbReference>
<dbReference type="Proteomes" id="UP000644660">
    <property type="component" value="Unassembled WGS sequence"/>
</dbReference>
<keyword evidence="5 9" id="KW-0186">Copper</keyword>
<dbReference type="InterPro" id="IPR036249">
    <property type="entry name" value="Thioredoxin-like_sf"/>
</dbReference>
<evidence type="ECO:0000256" key="6">
    <source>
        <dbReference type="ARBA" id="ARBA00023128"/>
    </source>
</evidence>
<dbReference type="AlphaFoldDB" id="A0A8H2VGX3"/>
<evidence type="ECO:0000256" key="9">
    <source>
        <dbReference type="PIRSR" id="PIRSR037736-1"/>
    </source>
</evidence>
<dbReference type="GO" id="GO:0033617">
    <property type="term" value="P:mitochondrial respiratory chain complex IV assembly"/>
    <property type="evidence" value="ECO:0007669"/>
    <property type="project" value="TreeGrafter"/>
</dbReference>
<keyword evidence="6 8" id="KW-0496">Mitochondrion</keyword>
<evidence type="ECO:0000256" key="1">
    <source>
        <dbReference type="ARBA" id="ARBA00004273"/>
    </source>
</evidence>
<dbReference type="FunFam" id="3.40.30.10:FF:000013">
    <property type="entry name" value="Blast:Protein SCO1 homolog, mitochondrial"/>
    <property type="match status" value="1"/>
</dbReference>
<protein>
    <submittedName>
        <fullName evidence="12">Similar to Saccharomyces cerevisiae YBR037C SCO1 Copper-binding protein of the mitochondrial inner membrane, required for cytochrome c oxidase activity and respiration</fullName>
    </submittedName>
</protein>
<evidence type="ECO:0000256" key="11">
    <source>
        <dbReference type="SAM" id="Phobius"/>
    </source>
</evidence>
<evidence type="ECO:0000256" key="4">
    <source>
        <dbReference type="ARBA" id="ARBA00022792"/>
    </source>
</evidence>
<keyword evidence="4 8" id="KW-0999">Mitochondrion inner membrane</keyword>
<dbReference type="PANTHER" id="PTHR12151:SF5">
    <property type="entry name" value="AT19154P"/>
    <property type="match status" value="1"/>
</dbReference>
<keyword evidence="13" id="KW-1185">Reference proteome</keyword>
<feature type="binding site" evidence="9">
    <location>
        <position position="159"/>
    </location>
    <ligand>
        <name>Cu cation</name>
        <dbReference type="ChEBI" id="CHEBI:23378"/>
    </ligand>
</feature>
<keyword evidence="10" id="KW-1015">Disulfide bond</keyword>
<keyword evidence="11" id="KW-0812">Transmembrane</keyword>
<keyword evidence="3 9" id="KW-0479">Metal-binding</keyword>
<evidence type="ECO:0000256" key="2">
    <source>
        <dbReference type="ARBA" id="ARBA00010996"/>
    </source>
</evidence>
<keyword evidence="7 11" id="KW-0472">Membrane</keyword>
<comment type="similarity">
    <text evidence="2 8">Belongs to the SCO1/2 family.</text>
</comment>
<dbReference type="Pfam" id="PF02630">
    <property type="entry name" value="SCO1-SenC"/>
    <property type="match status" value="1"/>
</dbReference>
<feature type="disulfide bond" description="Redox-active" evidence="10">
    <location>
        <begin position="159"/>
        <end position="163"/>
    </location>
</feature>
<keyword evidence="11" id="KW-1133">Transmembrane helix</keyword>
<dbReference type="GO" id="GO:0016531">
    <property type="term" value="F:copper chaperone activity"/>
    <property type="evidence" value="ECO:0007669"/>
    <property type="project" value="InterPro"/>
</dbReference>
<evidence type="ECO:0000256" key="3">
    <source>
        <dbReference type="ARBA" id="ARBA00022723"/>
    </source>
</evidence>
<dbReference type="GO" id="GO:0034599">
    <property type="term" value="P:cellular response to oxidative stress"/>
    <property type="evidence" value="ECO:0007669"/>
    <property type="project" value="UniProtKB-ARBA"/>
</dbReference>
<comment type="caution">
    <text evidence="12">The sequence shown here is derived from an EMBL/GenBank/DDBJ whole genome shotgun (WGS) entry which is preliminary data.</text>
</comment>